<sequence>MTLRSTIQGLRASAEVANDEHKVKMRTGEFVELADQLEPLLSKLPDLRIGLAEVRNLDVGLPPGLAQEITLFTAGLRALATELPSVGVDHNLQTTKIQVRSAVAQVAAIESLVADAWHEFRSQQPPPVNRDLVDTLARGGVDVEDIRKELETAQARLLIASTTRIPSLGAVQRFREAIEAIRRCGKRLGEVVDADIAKGIVGSQEPSGVPLAWFTPDRLERLRSLGVIDRFQVHLR</sequence>
<organism evidence="1 2">
    <name type="scientific">Krasilnikoviella flava</name>
    <dbReference type="NCBI Taxonomy" id="526729"/>
    <lineage>
        <taxon>Bacteria</taxon>
        <taxon>Bacillati</taxon>
        <taxon>Actinomycetota</taxon>
        <taxon>Actinomycetes</taxon>
        <taxon>Micrococcales</taxon>
        <taxon>Promicromonosporaceae</taxon>
        <taxon>Krasilnikoviella</taxon>
    </lineage>
</organism>
<name>A0A1T5KS68_9MICO</name>
<dbReference type="AlphaFoldDB" id="A0A1T5KS68"/>
<dbReference type="RefSeq" id="WP_079574656.1">
    <property type="nucleotide sequence ID" value="NZ_FUZQ01000004.1"/>
</dbReference>
<proteinExistence type="predicted"/>
<dbReference type="STRING" id="526729.SAMN04324258_2327"/>
<dbReference type="EMBL" id="FUZQ01000004">
    <property type="protein sequence ID" value="SKC66473.1"/>
    <property type="molecule type" value="Genomic_DNA"/>
</dbReference>
<dbReference type="Proteomes" id="UP000189777">
    <property type="component" value="Unassembled WGS sequence"/>
</dbReference>
<evidence type="ECO:0000313" key="1">
    <source>
        <dbReference type="EMBL" id="SKC66473.1"/>
    </source>
</evidence>
<keyword evidence="2" id="KW-1185">Reference proteome</keyword>
<evidence type="ECO:0000313" key="2">
    <source>
        <dbReference type="Proteomes" id="UP000189777"/>
    </source>
</evidence>
<reference evidence="1 2" key="1">
    <citation type="submission" date="2017-02" db="EMBL/GenBank/DDBJ databases">
        <authorList>
            <person name="Peterson S.W."/>
        </authorList>
    </citation>
    <scope>NUCLEOTIDE SEQUENCE [LARGE SCALE GENOMIC DNA]</scope>
    <source>
        <strain evidence="1 2">DSM 21481</strain>
    </source>
</reference>
<accession>A0A1T5KS68</accession>
<gene>
    <name evidence="1" type="ORF">SAMN04324258_2327</name>
</gene>
<protein>
    <submittedName>
        <fullName evidence="1">Uncharacterized protein</fullName>
    </submittedName>
</protein>
<dbReference type="OrthoDB" id="5142155at2"/>